<gene>
    <name evidence="2" type="ORF">MA4_54B05.28</name>
</gene>
<dbReference type="PANTHER" id="PTHR33524">
    <property type="entry name" value="C5ORF35"/>
    <property type="match status" value="1"/>
</dbReference>
<protein>
    <recommendedName>
        <fullName evidence="3">SET domain-containing protein</fullName>
    </recommendedName>
</protein>
<name>Q1EP75_MUSAC</name>
<dbReference type="PANTHER" id="PTHR33524:SF1">
    <property type="entry name" value="SET DOMAIN-CONTAINING PROTEIN"/>
    <property type="match status" value="1"/>
</dbReference>
<reference evidence="2" key="1">
    <citation type="submission" date="2006-05" db="EMBL/GenBank/DDBJ databases">
        <authorList>
            <person name="Town C.D."/>
            <person name="Ronning C.M."/>
            <person name="Cheung F."/>
            <person name="Haas B.J."/>
            <person name="Althoff R."/>
            <person name="Arbogast T."/>
            <person name="Hine E."/>
            <person name="Piffanelli P."/>
            <person name="Tallon L.J."/>
        </authorList>
    </citation>
    <scope>NUCLEOTIDE SEQUENCE</scope>
</reference>
<feature type="region of interest" description="Disordered" evidence="1">
    <location>
        <begin position="267"/>
        <end position="305"/>
    </location>
</feature>
<sequence length="592" mass="65952">MDLGLSNSIIPNANQFQGFPSKGENSSYAIDGHPTPSTAPDPKRVVFAPTCVPNRRPGVEVSTESWVRERAVLRSAARNGFPLPKVSRGVDSTPCHLSFRFASDDLGVCCYGYDMMMLENGSKCIMIIIGEADEDRDEVKLSPTWKELTQVSHNRIPISYRSIEPPALSLAVVVTGYLFIPQDAHHSNLSASVLCILTASDIIAYAKSSYNRLGNSAEENDADEIIEMANKASVKDQQKQVQENIHFQIKNMCKIMDEILRVDNKNIPDPPSSIPCSQNGPRRRSGLSFAIGKGTPSANEPVVPTTQPLTRSELSHCLMDRLGYAPDIKPSQIPHEEAGQGLFLNGEADVGAIIAFYPGMIYSPAYYRYIPGYPRVDASNSYLITRYDGNVINAQPWGSGGETRELWDGFYHPQYNPDTSEETGRGSDRMWRMLSKPLEASNRGTIGEVLERRNPLAFGHFANHPPKGIAPNVMVCPYDFPLTEKDMRVYIPNLIYGDEESITMRRFGTFWFRLGSSVDPDGDSPVLKTLVLVATRALCNEEVFLNYRLSNQKRRPAWYTPVDEEEDKLAAVGKHCSEVITNLNCWLYSPHM</sequence>
<dbReference type="AlphaFoldDB" id="Q1EP75"/>
<feature type="region of interest" description="Disordered" evidence="1">
    <location>
        <begin position="24"/>
        <end position="43"/>
    </location>
</feature>
<organism evidence="2">
    <name type="scientific">Musa acuminata</name>
    <name type="common">Banana</name>
    <name type="synonym">Musa cavendishii</name>
    <dbReference type="NCBI Taxonomy" id="4641"/>
    <lineage>
        <taxon>Eukaryota</taxon>
        <taxon>Viridiplantae</taxon>
        <taxon>Streptophyta</taxon>
        <taxon>Embryophyta</taxon>
        <taxon>Tracheophyta</taxon>
        <taxon>Spermatophyta</taxon>
        <taxon>Magnoliopsida</taxon>
        <taxon>Liliopsida</taxon>
        <taxon>Zingiberales</taxon>
        <taxon>Musaceae</taxon>
        <taxon>Musa</taxon>
    </lineage>
</organism>
<evidence type="ECO:0000313" key="2">
    <source>
        <dbReference type="EMBL" id="ABF70082.1"/>
    </source>
</evidence>
<dbReference type="InterPro" id="IPR040415">
    <property type="entry name" value="SETD9"/>
</dbReference>
<evidence type="ECO:0008006" key="3">
    <source>
        <dbReference type="Google" id="ProtNLM"/>
    </source>
</evidence>
<accession>Q1EP75</accession>
<dbReference type="EMBL" id="AC186753">
    <property type="protein sequence ID" value="ABF70082.1"/>
    <property type="molecule type" value="Genomic_DNA"/>
</dbReference>
<dbReference type="CDD" id="cd10537">
    <property type="entry name" value="SET_SETD9"/>
    <property type="match status" value="1"/>
</dbReference>
<proteinExistence type="predicted"/>
<evidence type="ECO:0000256" key="1">
    <source>
        <dbReference type="SAM" id="MobiDB-lite"/>
    </source>
</evidence>